<dbReference type="EMBL" id="GBRH01174300">
    <property type="protein sequence ID" value="JAE23596.1"/>
    <property type="molecule type" value="Transcribed_RNA"/>
</dbReference>
<reference evidence="1" key="2">
    <citation type="journal article" date="2015" name="Data Brief">
        <title>Shoot transcriptome of the giant reed, Arundo donax.</title>
        <authorList>
            <person name="Barrero R.A."/>
            <person name="Guerrero F.D."/>
            <person name="Moolhuijzen P."/>
            <person name="Goolsby J.A."/>
            <person name="Tidwell J."/>
            <person name="Bellgard S.E."/>
            <person name="Bellgard M.I."/>
        </authorList>
    </citation>
    <scope>NUCLEOTIDE SEQUENCE</scope>
    <source>
        <tissue evidence="1">Shoot tissue taken approximately 20 cm above the soil surface</tissue>
    </source>
</reference>
<accession>A0A0A9GM55</accession>
<evidence type="ECO:0000313" key="1">
    <source>
        <dbReference type="EMBL" id="JAE23596.1"/>
    </source>
</evidence>
<name>A0A0A9GM55_ARUDO</name>
<sequence length="60" mass="6924">MAGGLATHFKHDQGENSALVSRWCLPPYNKEKIRTSHNVQSLDWLTKAKWLNFWIGQGQK</sequence>
<dbReference type="AlphaFoldDB" id="A0A0A9GM55"/>
<protein>
    <submittedName>
        <fullName evidence="1">Uncharacterized protein</fullName>
    </submittedName>
</protein>
<organism evidence="1">
    <name type="scientific">Arundo donax</name>
    <name type="common">Giant reed</name>
    <name type="synonym">Donax arundinaceus</name>
    <dbReference type="NCBI Taxonomy" id="35708"/>
    <lineage>
        <taxon>Eukaryota</taxon>
        <taxon>Viridiplantae</taxon>
        <taxon>Streptophyta</taxon>
        <taxon>Embryophyta</taxon>
        <taxon>Tracheophyta</taxon>
        <taxon>Spermatophyta</taxon>
        <taxon>Magnoliopsida</taxon>
        <taxon>Liliopsida</taxon>
        <taxon>Poales</taxon>
        <taxon>Poaceae</taxon>
        <taxon>PACMAD clade</taxon>
        <taxon>Arundinoideae</taxon>
        <taxon>Arundineae</taxon>
        <taxon>Arundo</taxon>
    </lineage>
</organism>
<reference evidence="1" key="1">
    <citation type="submission" date="2014-09" db="EMBL/GenBank/DDBJ databases">
        <authorList>
            <person name="Magalhaes I.L.F."/>
            <person name="Oliveira U."/>
            <person name="Santos F.R."/>
            <person name="Vidigal T.H.D.A."/>
            <person name="Brescovit A.D."/>
            <person name="Santos A.J."/>
        </authorList>
    </citation>
    <scope>NUCLEOTIDE SEQUENCE</scope>
    <source>
        <tissue evidence="1">Shoot tissue taken approximately 20 cm above the soil surface</tissue>
    </source>
</reference>
<proteinExistence type="predicted"/>